<proteinExistence type="predicted"/>
<evidence type="ECO:0000256" key="1">
    <source>
        <dbReference type="SAM" id="MobiDB-lite"/>
    </source>
</evidence>
<sequence length="379" mass="42626">MQEFINIYPANNCRSPCLCSPHWHSGTPRRGAPPPWEYLGVIITRRYKFGSLHPSKVLLQTNNWCASRIKIPKSHSLSFALSPLSTLRAGLNSSRTRCIQISPRLSHLPKQITRLSSTSTPKLSNILQPSIVNSGTASEITIPRIIYSTARKGEKTERLVYEAIQAGYRGIETGAEPLKYEEKLVGDGIRRAIEKGVVERNELYVQTTFAPPEGHNLHAIPSSVKGEKTLEEVMTRLPYSFSSPIAEQIHASIASSLKNLETSDDERDTYIDCLILRSPYPTRAESIEAWKVLSTYVPHPIRSLGSRSRQLMGIGEESAGAGRRREKDRPIRIREHVQETQREGHRVRSRQQLPQEGHGIPIVMVNQRHDPGSPERLDL</sequence>
<accession>A0A5M9JWJ7</accession>
<feature type="compositionally biased region" description="Basic and acidic residues" evidence="1">
    <location>
        <begin position="323"/>
        <end position="346"/>
    </location>
</feature>
<dbReference type="VEuPathDB" id="FungiDB:MFRU_001g04620"/>
<dbReference type="Proteomes" id="UP000322873">
    <property type="component" value="Unassembled WGS sequence"/>
</dbReference>
<dbReference type="SUPFAM" id="SSF51430">
    <property type="entry name" value="NAD(P)-linked oxidoreductase"/>
    <property type="match status" value="1"/>
</dbReference>
<dbReference type="EMBL" id="VICG01000003">
    <property type="protein sequence ID" value="KAA8573571.1"/>
    <property type="molecule type" value="Genomic_DNA"/>
</dbReference>
<keyword evidence="3" id="KW-1185">Reference proteome</keyword>
<protein>
    <recommendedName>
        <fullName evidence="4">NADP-dependent oxidoreductase domain-containing protein</fullName>
    </recommendedName>
</protein>
<name>A0A5M9JWJ7_MONFR</name>
<gene>
    <name evidence="2" type="ORF">EYC84_005154</name>
</gene>
<organism evidence="2 3">
    <name type="scientific">Monilinia fructicola</name>
    <name type="common">Brown rot fungus</name>
    <name type="synonym">Ciboria fructicola</name>
    <dbReference type="NCBI Taxonomy" id="38448"/>
    <lineage>
        <taxon>Eukaryota</taxon>
        <taxon>Fungi</taxon>
        <taxon>Dikarya</taxon>
        <taxon>Ascomycota</taxon>
        <taxon>Pezizomycotina</taxon>
        <taxon>Leotiomycetes</taxon>
        <taxon>Helotiales</taxon>
        <taxon>Sclerotiniaceae</taxon>
        <taxon>Monilinia</taxon>
    </lineage>
</organism>
<dbReference type="AlphaFoldDB" id="A0A5M9JWJ7"/>
<feature type="region of interest" description="Disordered" evidence="1">
    <location>
        <begin position="313"/>
        <end position="379"/>
    </location>
</feature>
<evidence type="ECO:0000313" key="3">
    <source>
        <dbReference type="Proteomes" id="UP000322873"/>
    </source>
</evidence>
<dbReference type="InterPro" id="IPR036812">
    <property type="entry name" value="NAD(P)_OxRdtase_dom_sf"/>
</dbReference>
<comment type="caution">
    <text evidence="2">The sequence shown here is derived from an EMBL/GenBank/DDBJ whole genome shotgun (WGS) entry which is preliminary data.</text>
</comment>
<reference evidence="2 3" key="1">
    <citation type="submission" date="2019-06" db="EMBL/GenBank/DDBJ databases">
        <title>Genome Sequence of the Brown Rot Fungal Pathogen Monilinia fructicola.</title>
        <authorList>
            <person name="De Miccolis Angelini R.M."/>
            <person name="Landi L."/>
            <person name="Abate D."/>
            <person name="Pollastro S."/>
            <person name="Romanazzi G."/>
            <person name="Faretra F."/>
        </authorList>
    </citation>
    <scope>NUCLEOTIDE SEQUENCE [LARGE SCALE GENOMIC DNA]</scope>
    <source>
        <strain evidence="2 3">Mfrc123</strain>
    </source>
</reference>
<evidence type="ECO:0008006" key="4">
    <source>
        <dbReference type="Google" id="ProtNLM"/>
    </source>
</evidence>
<dbReference type="Gene3D" id="3.20.20.100">
    <property type="entry name" value="NADP-dependent oxidoreductase domain"/>
    <property type="match status" value="1"/>
</dbReference>
<evidence type="ECO:0000313" key="2">
    <source>
        <dbReference type="EMBL" id="KAA8573571.1"/>
    </source>
</evidence>
<feature type="compositionally biased region" description="Basic and acidic residues" evidence="1">
    <location>
        <begin position="367"/>
        <end position="379"/>
    </location>
</feature>